<evidence type="ECO:0000256" key="5">
    <source>
        <dbReference type="ARBA" id="ARBA00023154"/>
    </source>
</evidence>
<evidence type="ECO:0000256" key="4">
    <source>
        <dbReference type="ARBA" id="ARBA00022605"/>
    </source>
</evidence>
<evidence type="ECO:0000256" key="2">
    <source>
        <dbReference type="ARBA" id="ARBA00010219"/>
    </source>
</evidence>
<evidence type="ECO:0000256" key="3">
    <source>
        <dbReference type="ARBA" id="ARBA00013080"/>
    </source>
</evidence>
<evidence type="ECO:0000256" key="7">
    <source>
        <dbReference type="ARBA" id="ARBA00051712"/>
    </source>
</evidence>
<dbReference type="GO" id="GO:0005829">
    <property type="term" value="C:cytosol"/>
    <property type="evidence" value="ECO:0007669"/>
    <property type="project" value="TreeGrafter"/>
</dbReference>
<organism evidence="8">
    <name type="scientific">hydrothermal vent metagenome</name>
    <dbReference type="NCBI Taxonomy" id="652676"/>
    <lineage>
        <taxon>unclassified sequences</taxon>
        <taxon>metagenomes</taxon>
        <taxon>ecological metagenomes</taxon>
    </lineage>
</organism>
<keyword evidence="5" id="KW-0457">Lysine biosynthesis</keyword>
<dbReference type="Gene3D" id="3.10.310.10">
    <property type="entry name" value="Diaminopimelate Epimerase, Chain A, domain 1"/>
    <property type="match status" value="1"/>
</dbReference>
<name>A0A3B0S0S5_9ZZZZ</name>
<dbReference type="PANTHER" id="PTHR31689">
    <property type="entry name" value="DIAMINOPIMELATE EPIMERASE, CHLOROPLASTIC"/>
    <property type="match status" value="1"/>
</dbReference>
<dbReference type="PROSITE" id="PS01326">
    <property type="entry name" value="DAP_EPIMERASE"/>
    <property type="match status" value="1"/>
</dbReference>
<comment type="catalytic activity">
    <reaction evidence="7">
        <text>(2S,6S)-2,6-diaminopimelate = meso-2,6-diaminopimelate</text>
        <dbReference type="Rhea" id="RHEA:15393"/>
        <dbReference type="ChEBI" id="CHEBI:57609"/>
        <dbReference type="ChEBI" id="CHEBI:57791"/>
        <dbReference type="EC" id="5.1.1.7"/>
    </reaction>
</comment>
<evidence type="ECO:0000256" key="6">
    <source>
        <dbReference type="ARBA" id="ARBA00023235"/>
    </source>
</evidence>
<comment type="similarity">
    <text evidence="2">Belongs to the diaminopimelate epimerase family.</text>
</comment>
<evidence type="ECO:0000313" key="8">
    <source>
        <dbReference type="EMBL" id="VAV98317.1"/>
    </source>
</evidence>
<dbReference type="EMBL" id="UOEF01000267">
    <property type="protein sequence ID" value="VAV98317.1"/>
    <property type="molecule type" value="Genomic_DNA"/>
</dbReference>
<feature type="non-terminal residue" evidence="8">
    <location>
        <position position="88"/>
    </location>
</feature>
<dbReference type="GO" id="GO:0009089">
    <property type="term" value="P:lysine biosynthetic process via diaminopimelate"/>
    <property type="evidence" value="ECO:0007669"/>
    <property type="project" value="UniProtKB-UniPathway"/>
</dbReference>
<dbReference type="InterPro" id="IPR018510">
    <property type="entry name" value="DAP_epimerase_AS"/>
</dbReference>
<keyword evidence="4" id="KW-0028">Amino-acid biosynthesis</keyword>
<dbReference type="InterPro" id="IPR001653">
    <property type="entry name" value="DAP_epimerase_DapF"/>
</dbReference>
<accession>A0A3B0S0S5</accession>
<dbReference type="Pfam" id="PF01678">
    <property type="entry name" value="DAP_epimerase"/>
    <property type="match status" value="1"/>
</dbReference>
<dbReference type="GO" id="GO:0008837">
    <property type="term" value="F:diaminopimelate epimerase activity"/>
    <property type="evidence" value="ECO:0007669"/>
    <property type="project" value="UniProtKB-EC"/>
</dbReference>
<reference evidence="8" key="1">
    <citation type="submission" date="2018-06" db="EMBL/GenBank/DDBJ databases">
        <authorList>
            <person name="Zhirakovskaya E."/>
        </authorList>
    </citation>
    <scope>NUCLEOTIDE SEQUENCE</scope>
</reference>
<protein>
    <recommendedName>
        <fullName evidence="3">diaminopimelate epimerase</fullName>
        <ecNumber evidence="3">5.1.1.7</ecNumber>
    </recommendedName>
</protein>
<dbReference type="EC" id="5.1.1.7" evidence="3"/>
<comment type="pathway">
    <text evidence="1">Amino-acid biosynthesis; L-lysine biosynthesis via DAP pathway; DL-2,6-diaminopimelate from LL-2,6-diaminopimelate: step 1/1.</text>
</comment>
<dbReference type="UniPathway" id="UPA00034">
    <property type="reaction ID" value="UER00025"/>
</dbReference>
<dbReference type="AlphaFoldDB" id="A0A3B0S0S5"/>
<proteinExistence type="inferred from homology"/>
<dbReference type="SUPFAM" id="SSF54506">
    <property type="entry name" value="Diaminopimelate epimerase-like"/>
    <property type="match status" value="1"/>
</dbReference>
<sequence length="88" mass="9601">MTAGRFHKMHGLGNDFVIIDARDIDLPMSKRMAAAISNRQSGIGCDQLIILRPSEKADLKMQIFNRDGGEVEACGNAARCVVKLIGDK</sequence>
<evidence type="ECO:0000256" key="1">
    <source>
        <dbReference type="ARBA" id="ARBA00005196"/>
    </source>
</evidence>
<keyword evidence="6 8" id="KW-0413">Isomerase</keyword>
<gene>
    <name evidence="8" type="ORF">MNBD_ALPHA04-2233</name>
</gene>
<dbReference type="PANTHER" id="PTHR31689:SF0">
    <property type="entry name" value="DIAMINOPIMELATE EPIMERASE"/>
    <property type="match status" value="1"/>
</dbReference>